<dbReference type="CDD" id="cd19481">
    <property type="entry name" value="RecA-like_protease"/>
    <property type="match status" value="1"/>
</dbReference>
<dbReference type="Proteomes" id="UP000283841">
    <property type="component" value="Unassembled WGS sequence"/>
</dbReference>
<dbReference type="Pfam" id="PF17862">
    <property type="entry name" value="AAA_lid_3"/>
    <property type="match status" value="1"/>
</dbReference>
<keyword evidence="7" id="KW-0378">Hydrolase</keyword>
<keyword evidence="8" id="KW-1185">Reference proteome</keyword>
<dbReference type="PANTHER" id="PTHR45644">
    <property type="entry name" value="AAA ATPASE, PUTATIVE (AFU_ORTHOLOGUE AFUA_2G12920)-RELATED-RELATED"/>
    <property type="match status" value="1"/>
</dbReference>
<dbReference type="SUPFAM" id="SSF52540">
    <property type="entry name" value="P-loop containing nucleoside triphosphate hydrolases"/>
    <property type="match status" value="1"/>
</dbReference>
<keyword evidence="3" id="KW-0472">Membrane</keyword>
<dbReference type="InterPro" id="IPR051701">
    <property type="entry name" value="Mito_OM_Translocase_MSP1"/>
</dbReference>
<keyword evidence="3" id="KW-1000">Mitochondrion outer membrane</keyword>
<evidence type="ECO:0000256" key="3">
    <source>
        <dbReference type="ARBA" id="ARBA00022787"/>
    </source>
</evidence>
<evidence type="ECO:0000256" key="4">
    <source>
        <dbReference type="ARBA" id="ARBA00022840"/>
    </source>
</evidence>
<organism evidence="7 8">
    <name type="scientific">Byssochlamys spectabilis</name>
    <name type="common">Paecilomyces variotii</name>
    <dbReference type="NCBI Taxonomy" id="264951"/>
    <lineage>
        <taxon>Eukaryota</taxon>
        <taxon>Fungi</taxon>
        <taxon>Dikarya</taxon>
        <taxon>Ascomycota</taxon>
        <taxon>Pezizomycotina</taxon>
        <taxon>Eurotiomycetes</taxon>
        <taxon>Eurotiomycetidae</taxon>
        <taxon>Eurotiales</taxon>
        <taxon>Thermoascaceae</taxon>
        <taxon>Paecilomyces</taxon>
    </lineage>
</organism>
<evidence type="ECO:0000259" key="6">
    <source>
        <dbReference type="SMART" id="SM00382"/>
    </source>
</evidence>
<evidence type="ECO:0000256" key="2">
    <source>
        <dbReference type="ARBA" id="ARBA00022741"/>
    </source>
</evidence>
<dbReference type="InterPro" id="IPR003593">
    <property type="entry name" value="AAA+_ATPase"/>
</dbReference>
<keyword evidence="2" id="KW-0547">Nucleotide-binding</keyword>
<keyword evidence="4" id="KW-0067">ATP-binding</keyword>
<accession>A0A443HZ12</accession>
<gene>
    <name evidence="7" type="ORF">C8Q69DRAFT_505959</name>
</gene>
<dbReference type="GO" id="GO:0016887">
    <property type="term" value="F:ATP hydrolysis activity"/>
    <property type="evidence" value="ECO:0007669"/>
    <property type="project" value="InterPro"/>
</dbReference>
<dbReference type="GeneID" id="39602032"/>
<dbReference type="InterPro" id="IPR027417">
    <property type="entry name" value="P-loop_NTPase"/>
</dbReference>
<feature type="compositionally biased region" description="Basic and acidic residues" evidence="5">
    <location>
        <begin position="1"/>
        <end position="19"/>
    </location>
</feature>
<dbReference type="Pfam" id="PF00004">
    <property type="entry name" value="AAA"/>
    <property type="match status" value="1"/>
</dbReference>
<dbReference type="STRING" id="264951.A0A443HZ12"/>
<dbReference type="GO" id="GO:0005524">
    <property type="term" value="F:ATP binding"/>
    <property type="evidence" value="ECO:0007669"/>
    <property type="project" value="UniProtKB-KW"/>
</dbReference>
<feature type="compositionally biased region" description="Basic and acidic residues" evidence="5">
    <location>
        <begin position="37"/>
        <end position="54"/>
    </location>
</feature>
<evidence type="ECO:0000313" key="8">
    <source>
        <dbReference type="Proteomes" id="UP000283841"/>
    </source>
</evidence>
<dbReference type="VEuPathDB" id="FungiDB:C8Q69DRAFT_505959"/>
<sequence length="411" mass="45108">MLRRAIEASKAESYPKHPEYTSGASSSTAEGSSGPSKRKDIDDKEDRSGKKARIETFGDASLGMRVLLGCGDNDDDNSDGEFSECIVEPGNVTETFEQVHVSPDVLDALDVLTLSIQDPKAFKVGILSKSSSLGVLLYGPPGTGKTLLVRALAKQANARMLAISGADIRSKFVGEGEKKIKRMFAYARRHYPCIIFVDEADSIFRSRSAEGNCRGHLSDLNQFLAEMDGINAAGANKPMVIAASNRPFDIDEGILRRLGRRIMVDIPDVVGRERILQIHLAGEKTDPDLDLAEIARSTQDYTGSDLRDFVWEAAIEAVREMHRNKLEKGLSETSKQGDMAGGADRMLRRDHFLWAKQAVRPAPKSELVAKIGDFHSRFGSTDRRGRRGDHRTEIINKGNKAESPLSSSYIA</sequence>
<proteinExistence type="predicted"/>
<comment type="caution">
    <text evidence="7">The sequence shown here is derived from an EMBL/GenBank/DDBJ whole genome shotgun (WGS) entry which is preliminary data.</text>
</comment>
<dbReference type="RefSeq" id="XP_028486733.1">
    <property type="nucleotide sequence ID" value="XM_028632755.1"/>
</dbReference>
<dbReference type="EMBL" id="RCNU01000003">
    <property type="protein sequence ID" value="RWQ97088.1"/>
    <property type="molecule type" value="Genomic_DNA"/>
</dbReference>
<dbReference type="GO" id="GO:0005741">
    <property type="term" value="C:mitochondrial outer membrane"/>
    <property type="evidence" value="ECO:0007669"/>
    <property type="project" value="UniProtKB-SubCell"/>
</dbReference>
<evidence type="ECO:0000313" key="7">
    <source>
        <dbReference type="EMBL" id="RWQ97088.1"/>
    </source>
</evidence>
<dbReference type="Gene3D" id="1.10.8.60">
    <property type="match status" value="1"/>
</dbReference>
<dbReference type="InterPro" id="IPR041569">
    <property type="entry name" value="AAA_lid_3"/>
</dbReference>
<name>A0A443HZ12_BYSSP</name>
<dbReference type="PANTHER" id="PTHR45644:SF56">
    <property type="entry name" value="AAA ATPASE, PUTATIVE (AFU_ORTHOLOGUE AFUA_2G12920)-RELATED"/>
    <property type="match status" value="1"/>
</dbReference>
<dbReference type="Gene3D" id="3.40.50.300">
    <property type="entry name" value="P-loop containing nucleotide triphosphate hydrolases"/>
    <property type="match status" value="1"/>
</dbReference>
<comment type="subcellular location">
    <subcellularLocation>
        <location evidence="1">Mitochondrion outer membrane</location>
        <topology evidence="1">Single-pass membrane protein</topology>
    </subcellularLocation>
</comment>
<dbReference type="SMART" id="SM00382">
    <property type="entry name" value="AAA"/>
    <property type="match status" value="1"/>
</dbReference>
<protein>
    <submittedName>
        <fullName evidence="7">P-loop containing nucleoside triphosphate hydrolase protein</fullName>
    </submittedName>
</protein>
<feature type="compositionally biased region" description="Low complexity" evidence="5">
    <location>
        <begin position="21"/>
        <end position="35"/>
    </location>
</feature>
<dbReference type="InterPro" id="IPR003959">
    <property type="entry name" value="ATPase_AAA_core"/>
</dbReference>
<keyword evidence="3" id="KW-0496">Mitochondrion</keyword>
<feature type="region of interest" description="Disordered" evidence="5">
    <location>
        <begin position="378"/>
        <end position="411"/>
    </location>
</feature>
<evidence type="ECO:0000256" key="5">
    <source>
        <dbReference type="SAM" id="MobiDB-lite"/>
    </source>
</evidence>
<dbReference type="AlphaFoldDB" id="A0A443HZ12"/>
<feature type="region of interest" description="Disordered" evidence="5">
    <location>
        <begin position="1"/>
        <end position="54"/>
    </location>
</feature>
<feature type="domain" description="AAA+ ATPase" evidence="6">
    <location>
        <begin position="131"/>
        <end position="268"/>
    </location>
</feature>
<reference evidence="7 8" key="1">
    <citation type="journal article" date="2018" name="Front. Microbiol.">
        <title>Genomic and genetic insights into a cosmopolitan fungus, Paecilomyces variotii (Eurotiales).</title>
        <authorList>
            <person name="Urquhart A.S."/>
            <person name="Mondo S.J."/>
            <person name="Makela M.R."/>
            <person name="Hane J.K."/>
            <person name="Wiebenga A."/>
            <person name="He G."/>
            <person name="Mihaltcheva S."/>
            <person name="Pangilinan J."/>
            <person name="Lipzen A."/>
            <person name="Barry K."/>
            <person name="de Vries R.P."/>
            <person name="Grigoriev I.V."/>
            <person name="Idnurm A."/>
        </authorList>
    </citation>
    <scope>NUCLEOTIDE SEQUENCE [LARGE SCALE GENOMIC DNA]</scope>
    <source>
        <strain evidence="7 8">CBS 101075</strain>
    </source>
</reference>
<evidence type="ECO:0000256" key="1">
    <source>
        <dbReference type="ARBA" id="ARBA00004572"/>
    </source>
</evidence>